<accession>A0A9K3I6V6</accession>
<dbReference type="Proteomes" id="UP000215914">
    <property type="component" value="Unassembled WGS sequence"/>
</dbReference>
<dbReference type="SMART" id="SM00360">
    <property type="entry name" value="RRM"/>
    <property type="match status" value="1"/>
</dbReference>
<dbReference type="EMBL" id="MNCJ02000324">
    <property type="protein sequence ID" value="KAF5790921.1"/>
    <property type="molecule type" value="Genomic_DNA"/>
</dbReference>
<sequence>MKFFVSNLPGGCASYDLQDVLKRFGKIHGICIARKFDRLGKRFGFVSFFNVKDPLSLEKELKDVWIGSYKLFIVLARFVDGERVNWKEEKHWVPVAEIKSVENNVETAHVGVDNSGSSMATGRSFKETLVGKDVGKSVEEIVIDDGLIGNTHWNGLGLIGTTKGMKELTGLKDWLMSVRLANVGIRYVGGLSVVLVFEEKECMAEFFSTKEVWNQVLDSLGIWEGQRLQVGRIAWLKCFGVPLCLFDTRVMAV</sequence>
<dbReference type="SUPFAM" id="SSF54928">
    <property type="entry name" value="RNA-binding domain, RBD"/>
    <property type="match status" value="1"/>
</dbReference>
<dbReference type="Gramene" id="mRNA:HanXRQr2_Chr09g0388751">
    <property type="protein sequence ID" value="CDS:HanXRQr2_Chr09g0388751.1"/>
    <property type="gene ID" value="HanXRQr2_Chr09g0388751"/>
</dbReference>
<dbReference type="Gene3D" id="3.30.70.330">
    <property type="match status" value="1"/>
</dbReference>
<keyword evidence="1" id="KW-0694">RNA-binding</keyword>
<protein>
    <submittedName>
        <fullName evidence="3">RNA recognition motif domain, nucleotide-binding alpha-beta plait domain superfamily</fullName>
    </submittedName>
</protein>
<feature type="domain" description="RRM" evidence="2">
    <location>
        <begin position="1"/>
        <end position="78"/>
    </location>
</feature>
<gene>
    <name evidence="3" type="ORF">HanXRQr2_Chr09g0388751</name>
</gene>
<reference evidence="3" key="1">
    <citation type="journal article" date="2017" name="Nature">
        <title>The sunflower genome provides insights into oil metabolism, flowering and Asterid evolution.</title>
        <authorList>
            <person name="Badouin H."/>
            <person name="Gouzy J."/>
            <person name="Grassa C.J."/>
            <person name="Murat F."/>
            <person name="Staton S.E."/>
            <person name="Cottret L."/>
            <person name="Lelandais-Briere C."/>
            <person name="Owens G.L."/>
            <person name="Carrere S."/>
            <person name="Mayjonade B."/>
            <person name="Legrand L."/>
            <person name="Gill N."/>
            <person name="Kane N.C."/>
            <person name="Bowers J.E."/>
            <person name="Hubner S."/>
            <person name="Bellec A."/>
            <person name="Berard A."/>
            <person name="Berges H."/>
            <person name="Blanchet N."/>
            <person name="Boniface M.C."/>
            <person name="Brunel D."/>
            <person name="Catrice O."/>
            <person name="Chaidir N."/>
            <person name="Claudel C."/>
            <person name="Donnadieu C."/>
            <person name="Faraut T."/>
            <person name="Fievet G."/>
            <person name="Helmstetter N."/>
            <person name="King M."/>
            <person name="Knapp S.J."/>
            <person name="Lai Z."/>
            <person name="Le Paslier M.C."/>
            <person name="Lippi Y."/>
            <person name="Lorenzon L."/>
            <person name="Mandel J.R."/>
            <person name="Marage G."/>
            <person name="Marchand G."/>
            <person name="Marquand E."/>
            <person name="Bret-Mestries E."/>
            <person name="Morien E."/>
            <person name="Nambeesan S."/>
            <person name="Nguyen T."/>
            <person name="Pegot-Espagnet P."/>
            <person name="Pouilly N."/>
            <person name="Raftis F."/>
            <person name="Sallet E."/>
            <person name="Schiex T."/>
            <person name="Thomas J."/>
            <person name="Vandecasteele C."/>
            <person name="Vares D."/>
            <person name="Vear F."/>
            <person name="Vautrin S."/>
            <person name="Crespi M."/>
            <person name="Mangin B."/>
            <person name="Burke J.M."/>
            <person name="Salse J."/>
            <person name="Munos S."/>
            <person name="Vincourt P."/>
            <person name="Rieseberg L.H."/>
            <person name="Langlade N.B."/>
        </authorList>
    </citation>
    <scope>NUCLEOTIDE SEQUENCE</scope>
    <source>
        <tissue evidence="3">Leaves</tissue>
    </source>
</reference>
<dbReference type="CDD" id="cd00590">
    <property type="entry name" value="RRM_SF"/>
    <property type="match status" value="1"/>
</dbReference>
<proteinExistence type="predicted"/>
<dbReference type="InterPro" id="IPR000504">
    <property type="entry name" value="RRM_dom"/>
</dbReference>
<dbReference type="Pfam" id="PF00076">
    <property type="entry name" value="RRM_1"/>
    <property type="match status" value="1"/>
</dbReference>
<dbReference type="InterPro" id="IPR035979">
    <property type="entry name" value="RBD_domain_sf"/>
</dbReference>
<evidence type="ECO:0000313" key="4">
    <source>
        <dbReference type="Proteomes" id="UP000215914"/>
    </source>
</evidence>
<evidence type="ECO:0000259" key="2">
    <source>
        <dbReference type="PROSITE" id="PS50102"/>
    </source>
</evidence>
<dbReference type="GO" id="GO:0003723">
    <property type="term" value="F:RNA binding"/>
    <property type="evidence" value="ECO:0007669"/>
    <property type="project" value="UniProtKB-UniRule"/>
</dbReference>
<reference evidence="3" key="2">
    <citation type="submission" date="2020-06" db="EMBL/GenBank/DDBJ databases">
        <title>Helianthus annuus Genome sequencing and assembly Release 2.</title>
        <authorList>
            <person name="Gouzy J."/>
            <person name="Langlade N."/>
            <person name="Munos S."/>
        </authorList>
    </citation>
    <scope>NUCLEOTIDE SEQUENCE</scope>
    <source>
        <tissue evidence="3">Leaves</tissue>
    </source>
</reference>
<dbReference type="InterPro" id="IPR012677">
    <property type="entry name" value="Nucleotide-bd_a/b_plait_sf"/>
</dbReference>
<comment type="caution">
    <text evidence="3">The sequence shown here is derived from an EMBL/GenBank/DDBJ whole genome shotgun (WGS) entry which is preliminary data.</text>
</comment>
<name>A0A9K3I6V6_HELAN</name>
<organism evidence="3 4">
    <name type="scientific">Helianthus annuus</name>
    <name type="common">Common sunflower</name>
    <dbReference type="NCBI Taxonomy" id="4232"/>
    <lineage>
        <taxon>Eukaryota</taxon>
        <taxon>Viridiplantae</taxon>
        <taxon>Streptophyta</taxon>
        <taxon>Embryophyta</taxon>
        <taxon>Tracheophyta</taxon>
        <taxon>Spermatophyta</taxon>
        <taxon>Magnoliopsida</taxon>
        <taxon>eudicotyledons</taxon>
        <taxon>Gunneridae</taxon>
        <taxon>Pentapetalae</taxon>
        <taxon>asterids</taxon>
        <taxon>campanulids</taxon>
        <taxon>Asterales</taxon>
        <taxon>Asteraceae</taxon>
        <taxon>Asteroideae</taxon>
        <taxon>Heliantheae alliance</taxon>
        <taxon>Heliantheae</taxon>
        <taxon>Helianthus</taxon>
    </lineage>
</organism>
<dbReference type="PROSITE" id="PS50102">
    <property type="entry name" value="RRM"/>
    <property type="match status" value="1"/>
</dbReference>
<keyword evidence="4" id="KW-1185">Reference proteome</keyword>
<dbReference type="AlphaFoldDB" id="A0A9K3I6V6"/>
<evidence type="ECO:0000256" key="1">
    <source>
        <dbReference type="PROSITE-ProRule" id="PRU00176"/>
    </source>
</evidence>
<evidence type="ECO:0000313" key="3">
    <source>
        <dbReference type="EMBL" id="KAF5790921.1"/>
    </source>
</evidence>